<evidence type="ECO:0000256" key="1">
    <source>
        <dbReference type="ARBA" id="ARBA00004141"/>
    </source>
</evidence>
<keyword evidence="2 5" id="KW-0812">Transmembrane</keyword>
<feature type="non-terminal residue" evidence="6">
    <location>
        <position position="81"/>
    </location>
</feature>
<evidence type="ECO:0000256" key="3">
    <source>
        <dbReference type="ARBA" id="ARBA00022989"/>
    </source>
</evidence>
<protein>
    <recommendedName>
        <fullName evidence="7">ABC transmembrane type-1 domain-containing protein</fullName>
    </recommendedName>
</protein>
<reference evidence="6" key="1">
    <citation type="submission" date="2018-05" db="EMBL/GenBank/DDBJ databases">
        <authorList>
            <person name="Lanie J.A."/>
            <person name="Ng W.-L."/>
            <person name="Kazmierczak K.M."/>
            <person name="Andrzejewski T.M."/>
            <person name="Davidsen T.M."/>
            <person name="Wayne K.J."/>
            <person name="Tettelin H."/>
            <person name="Glass J.I."/>
            <person name="Rusch D."/>
            <person name="Podicherti R."/>
            <person name="Tsui H.-C.T."/>
            <person name="Winkler M.E."/>
        </authorList>
    </citation>
    <scope>NUCLEOTIDE SEQUENCE</scope>
</reference>
<keyword evidence="4 5" id="KW-0472">Membrane</keyword>
<evidence type="ECO:0000256" key="5">
    <source>
        <dbReference type="SAM" id="Phobius"/>
    </source>
</evidence>
<organism evidence="6">
    <name type="scientific">marine metagenome</name>
    <dbReference type="NCBI Taxonomy" id="408172"/>
    <lineage>
        <taxon>unclassified sequences</taxon>
        <taxon>metagenomes</taxon>
        <taxon>ecological metagenomes</taxon>
    </lineage>
</organism>
<evidence type="ECO:0000256" key="4">
    <source>
        <dbReference type="ARBA" id="ARBA00023136"/>
    </source>
</evidence>
<dbReference type="InterPro" id="IPR035906">
    <property type="entry name" value="MetI-like_sf"/>
</dbReference>
<accession>A0A383CD53</accession>
<dbReference type="Gene3D" id="1.10.3720.10">
    <property type="entry name" value="MetI-like"/>
    <property type="match status" value="1"/>
</dbReference>
<dbReference type="EMBL" id="UINC01207817">
    <property type="protein sequence ID" value="SVE30074.1"/>
    <property type="molecule type" value="Genomic_DNA"/>
</dbReference>
<keyword evidence="3 5" id="KW-1133">Transmembrane helix</keyword>
<evidence type="ECO:0008006" key="7">
    <source>
        <dbReference type="Google" id="ProtNLM"/>
    </source>
</evidence>
<dbReference type="SUPFAM" id="SSF161098">
    <property type="entry name" value="MetI-like"/>
    <property type="match status" value="1"/>
</dbReference>
<proteinExistence type="predicted"/>
<evidence type="ECO:0000313" key="6">
    <source>
        <dbReference type="EMBL" id="SVE30074.1"/>
    </source>
</evidence>
<evidence type="ECO:0000256" key="2">
    <source>
        <dbReference type="ARBA" id="ARBA00022692"/>
    </source>
</evidence>
<sequence length="81" mass="9604">MNSSRTAWLLLSPTIFILVIVGLVPFLYVLYVGFFNWMPLGKIKDMQFISLGYNYRELMFDEYFIGSIWRSIKFAIVTLFF</sequence>
<dbReference type="AlphaFoldDB" id="A0A383CD53"/>
<comment type="subcellular location">
    <subcellularLocation>
        <location evidence="1">Membrane</location>
        <topology evidence="1">Multi-pass membrane protein</topology>
    </subcellularLocation>
</comment>
<feature type="transmembrane region" description="Helical" evidence="5">
    <location>
        <begin position="15"/>
        <end position="37"/>
    </location>
</feature>
<name>A0A383CD53_9ZZZZ</name>
<dbReference type="GO" id="GO:0016020">
    <property type="term" value="C:membrane"/>
    <property type="evidence" value="ECO:0007669"/>
    <property type="project" value="UniProtKB-SubCell"/>
</dbReference>
<gene>
    <name evidence="6" type="ORF">METZ01_LOCUS482928</name>
</gene>